<evidence type="ECO:0000313" key="7">
    <source>
        <dbReference type="Proteomes" id="UP000014760"/>
    </source>
</evidence>
<dbReference type="AlphaFoldDB" id="R7V849"/>
<evidence type="ECO:0000256" key="3">
    <source>
        <dbReference type="ARBA" id="ARBA00023054"/>
    </source>
</evidence>
<dbReference type="EMBL" id="AMQN01004772">
    <property type="status" value="NOT_ANNOTATED_CDS"/>
    <property type="molecule type" value="Genomic_DNA"/>
</dbReference>
<evidence type="ECO:0000256" key="4">
    <source>
        <dbReference type="SAM" id="Coils"/>
    </source>
</evidence>
<dbReference type="GO" id="GO:1903566">
    <property type="term" value="P:positive regulation of protein localization to cilium"/>
    <property type="evidence" value="ECO:0007669"/>
    <property type="project" value="TreeGrafter"/>
</dbReference>
<dbReference type="GO" id="GO:0032465">
    <property type="term" value="P:regulation of cytokinesis"/>
    <property type="evidence" value="ECO:0007669"/>
    <property type="project" value="TreeGrafter"/>
</dbReference>
<dbReference type="EMBL" id="KB294357">
    <property type="protein sequence ID" value="ELU14689.1"/>
    <property type="molecule type" value="Genomic_DNA"/>
</dbReference>
<dbReference type="GO" id="GO:0036064">
    <property type="term" value="C:ciliary basal body"/>
    <property type="evidence" value="ECO:0007669"/>
    <property type="project" value="TreeGrafter"/>
</dbReference>
<reference evidence="7" key="1">
    <citation type="submission" date="2012-12" db="EMBL/GenBank/DDBJ databases">
        <authorList>
            <person name="Hellsten U."/>
            <person name="Grimwood J."/>
            <person name="Chapman J.A."/>
            <person name="Shapiro H."/>
            <person name="Aerts A."/>
            <person name="Otillar R.P."/>
            <person name="Terry A.Y."/>
            <person name="Boore J.L."/>
            <person name="Simakov O."/>
            <person name="Marletaz F."/>
            <person name="Cho S.-J."/>
            <person name="Edsinger-Gonzales E."/>
            <person name="Havlak P."/>
            <person name="Kuo D.-H."/>
            <person name="Larsson T."/>
            <person name="Lv J."/>
            <person name="Arendt D."/>
            <person name="Savage R."/>
            <person name="Osoegawa K."/>
            <person name="de Jong P."/>
            <person name="Lindberg D.R."/>
            <person name="Seaver E.C."/>
            <person name="Weisblat D.A."/>
            <person name="Putnam N.H."/>
            <person name="Grigoriev I.V."/>
            <person name="Rokhsar D.S."/>
        </authorList>
    </citation>
    <scope>NUCLEOTIDE SEQUENCE</scope>
    <source>
        <strain evidence="7">I ESC-2004</strain>
    </source>
</reference>
<proteinExistence type="inferred from homology"/>
<dbReference type="STRING" id="283909.R7V849"/>
<dbReference type="InterPro" id="IPR026757">
    <property type="entry name" value="ENTR1"/>
</dbReference>
<evidence type="ECO:0000256" key="1">
    <source>
        <dbReference type="ARBA" id="ARBA00007791"/>
    </source>
</evidence>
<dbReference type="OrthoDB" id="6499155at2759"/>
<dbReference type="PANTHER" id="PTHR31259:SF3">
    <property type="entry name" value="ENDOSOME-ASSOCIATED-TRAFFICKING REGULATOR 1"/>
    <property type="match status" value="1"/>
</dbReference>
<dbReference type="EMBL" id="AMQN01004773">
    <property type="status" value="NOT_ANNOTATED_CDS"/>
    <property type="molecule type" value="Genomic_DNA"/>
</dbReference>
<accession>R7V849</accession>
<sequence length="467" mass="51834">MADMTAVVAQISSPIQGCQNQYIRGSSHCQSKKNVPAKDNNPFSFKKFLQNGPPNSGVIYDLPDLLDTVDSTECASPSNGLSEDLDVRRMRELTEENSNLRRALRESQLRVGQVELQMKQQAVKEAEETQALEQMVQQVEGNLKTANYNLDMSNSHKSKYPFESKPFRILPNQDFKGGGYQSRALKAEQTIVQLRQEISILKANSADPQSIMKDKTKYAAEQLAATATTAEANLKQMMEGVKKLRLMSEILASVDSTLFASGKECPIFVNARADVPAKDNNPFSFKKFLQTGPPNSGVIYDLPDLLDTVDSTECASPSNGLSEDLDVRRMRELTEENSNLRRALRESQLRVGQVELQMKQQAVKEAEETQALEQMVQQVEGNLKTANSRALKAEQTIVQLRQEISILKANSADPQSIMKDKTKYAAEQLAATATTAEANLKQMMEGVKKLRLMSEILASVDSVTEES</sequence>
<dbReference type="GO" id="GO:0005769">
    <property type="term" value="C:early endosome"/>
    <property type="evidence" value="ECO:0007669"/>
    <property type="project" value="TreeGrafter"/>
</dbReference>
<dbReference type="PANTHER" id="PTHR31259">
    <property type="entry name" value="ENDOSOME-ASSOCIATED TRAFFICKING REGULATOR 1"/>
    <property type="match status" value="1"/>
</dbReference>
<feature type="coiled-coil region" evidence="4">
    <location>
        <begin position="330"/>
        <end position="410"/>
    </location>
</feature>
<protein>
    <recommendedName>
        <fullName evidence="2">Endosome-associated-trafficking regulator 1</fullName>
    </recommendedName>
</protein>
<reference evidence="6" key="3">
    <citation type="submission" date="2015-06" db="UniProtKB">
        <authorList>
            <consortium name="EnsemblMetazoa"/>
        </authorList>
    </citation>
    <scope>IDENTIFICATION</scope>
</reference>
<name>R7V849_CAPTE</name>
<dbReference type="GO" id="GO:0005813">
    <property type="term" value="C:centrosome"/>
    <property type="evidence" value="ECO:0007669"/>
    <property type="project" value="TreeGrafter"/>
</dbReference>
<dbReference type="GO" id="GO:0055037">
    <property type="term" value="C:recycling endosome"/>
    <property type="evidence" value="ECO:0007669"/>
    <property type="project" value="TreeGrafter"/>
</dbReference>
<dbReference type="EnsemblMetazoa" id="CapteT224903">
    <property type="protein sequence ID" value="CapteP224903"/>
    <property type="gene ID" value="CapteG224903"/>
</dbReference>
<evidence type="ECO:0000313" key="6">
    <source>
        <dbReference type="EnsemblMetazoa" id="CapteP224903"/>
    </source>
</evidence>
<keyword evidence="7" id="KW-1185">Reference proteome</keyword>
<evidence type="ECO:0000256" key="2">
    <source>
        <dbReference type="ARBA" id="ARBA00016007"/>
    </source>
</evidence>
<evidence type="ECO:0000313" key="5">
    <source>
        <dbReference type="EMBL" id="ELU14689.1"/>
    </source>
</evidence>
<dbReference type="HOGENOM" id="CLU_585594_0_0_1"/>
<comment type="similarity">
    <text evidence="1">Belongs to the ENTR1 family.</text>
</comment>
<keyword evidence="3 4" id="KW-0175">Coiled coil</keyword>
<dbReference type="Proteomes" id="UP000014760">
    <property type="component" value="Unassembled WGS sequence"/>
</dbReference>
<reference evidence="5 7" key="2">
    <citation type="journal article" date="2013" name="Nature">
        <title>Insights into bilaterian evolution from three spiralian genomes.</title>
        <authorList>
            <person name="Simakov O."/>
            <person name="Marletaz F."/>
            <person name="Cho S.J."/>
            <person name="Edsinger-Gonzales E."/>
            <person name="Havlak P."/>
            <person name="Hellsten U."/>
            <person name="Kuo D.H."/>
            <person name="Larsson T."/>
            <person name="Lv J."/>
            <person name="Arendt D."/>
            <person name="Savage R."/>
            <person name="Osoegawa K."/>
            <person name="de Jong P."/>
            <person name="Grimwood J."/>
            <person name="Chapman J.A."/>
            <person name="Shapiro H."/>
            <person name="Aerts A."/>
            <person name="Otillar R.P."/>
            <person name="Terry A.Y."/>
            <person name="Boore J.L."/>
            <person name="Grigoriev I.V."/>
            <person name="Lindberg D.R."/>
            <person name="Seaver E.C."/>
            <person name="Weisblat D.A."/>
            <person name="Putnam N.H."/>
            <person name="Rokhsar D.S."/>
        </authorList>
    </citation>
    <scope>NUCLEOTIDE SEQUENCE</scope>
    <source>
        <strain evidence="5 7">I ESC-2004</strain>
    </source>
</reference>
<dbReference type="GO" id="GO:0030496">
    <property type="term" value="C:midbody"/>
    <property type="evidence" value="ECO:0007669"/>
    <property type="project" value="TreeGrafter"/>
</dbReference>
<organism evidence="5">
    <name type="scientific">Capitella teleta</name>
    <name type="common">Polychaete worm</name>
    <dbReference type="NCBI Taxonomy" id="283909"/>
    <lineage>
        <taxon>Eukaryota</taxon>
        <taxon>Metazoa</taxon>
        <taxon>Spiralia</taxon>
        <taxon>Lophotrochozoa</taxon>
        <taxon>Annelida</taxon>
        <taxon>Polychaeta</taxon>
        <taxon>Sedentaria</taxon>
        <taxon>Scolecida</taxon>
        <taxon>Capitellidae</taxon>
        <taxon>Capitella</taxon>
    </lineage>
</organism>
<dbReference type="GO" id="GO:0045724">
    <property type="term" value="P:positive regulation of cilium assembly"/>
    <property type="evidence" value="ECO:0007669"/>
    <property type="project" value="TreeGrafter"/>
</dbReference>
<gene>
    <name evidence="5" type="ORF">CAPTEDRAFT_224903</name>
</gene>